<reference evidence="4" key="1">
    <citation type="submission" date="2017-02" db="UniProtKB">
        <authorList>
            <consortium name="WormBaseParasite"/>
        </authorList>
    </citation>
    <scope>IDENTIFICATION</scope>
</reference>
<dbReference type="WBParaSite" id="TCLT_0000191201-mRNA-1">
    <property type="protein sequence ID" value="TCLT_0000191201-mRNA-1"/>
    <property type="gene ID" value="TCLT_0000191201"/>
</dbReference>
<feature type="region of interest" description="Disordered" evidence="1">
    <location>
        <begin position="172"/>
        <end position="195"/>
    </location>
</feature>
<proteinExistence type="predicted"/>
<feature type="compositionally biased region" description="Polar residues" evidence="1">
    <location>
        <begin position="95"/>
        <end position="106"/>
    </location>
</feature>
<dbReference type="AlphaFoldDB" id="A0A0N5CNY3"/>
<keyword evidence="3" id="KW-1185">Reference proteome</keyword>
<sequence length="195" mass="20981">MVVVIDLSVQMEIKMEKVKQMYEKKTVGESGGVWAHLDGANKGGNCRDEILADIQQQSVYDDTNYNCTTTASLPLTETTITTTTTTTTTSTTATSYGNENETGSQSNILAVETDPEVADGANGDGDGDGGGGGAIAYYSCFESRILQSPHTTAASFFPYLTTSFHRGSQIFEKKSYPDNDDDDDCDMNAVDDDDK</sequence>
<protein>
    <submittedName>
        <fullName evidence="4">NAC domain-containing protein</fullName>
    </submittedName>
</protein>
<feature type="compositionally biased region" description="Acidic residues" evidence="1">
    <location>
        <begin position="178"/>
        <end position="195"/>
    </location>
</feature>
<reference evidence="2 3" key="2">
    <citation type="submission" date="2018-11" db="EMBL/GenBank/DDBJ databases">
        <authorList>
            <consortium name="Pathogen Informatics"/>
        </authorList>
    </citation>
    <scope>NUCLEOTIDE SEQUENCE [LARGE SCALE GENOMIC DNA]</scope>
</reference>
<feature type="compositionally biased region" description="Low complexity" evidence="1">
    <location>
        <begin position="84"/>
        <end position="94"/>
    </location>
</feature>
<name>A0A0N5CNY3_THECL</name>
<evidence type="ECO:0000313" key="4">
    <source>
        <dbReference type="WBParaSite" id="TCLT_0000191201-mRNA-1"/>
    </source>
</evidence>
<evidence type="ECO:0000256" key="1">
    <source>
        <dbReference type="SAM" id="MobiDB-lite"/>
    </source>
</evidence>
<dbReference type="Proteomes" id="UP000276776">
    <property type="component" value="Unassembled WGS sequence"/>
</dbReference>
<feature type="region of interest" description="Disordered" evidence="1">
    <location>
        <begin position="84"/>
        <end position="106"/>
    </location>
</feature>
<gene>
    <name evidence="2" type="ORF">TCLT_LOCUS1913</name>
</gene>
<evidence type="ECO:0000313" key="3">
    <source>
        <dbReference type="Proteomes" id="UP000276776"/>
    </source>
</evidence>
<dbReference type="EMBL" id="UYYF01000306">
    <property type="protein sequence ID" value="VDM97608.1"/>
    <property type="molecule type" value="Genomic_DNA"/>
</dbReference>
<evidence type="ECO:0000313" key="2">
    <source>
        <dbReference type="EMBL" id="VDM97608.1"/>
    </source>
</evidence>
<accession>A0A0N5CNY3</accession>
<organism evidence="4">
    <name type="scientific">Thelazia callipaeda</name>
    <name type="common">Oriental eyeworm</name>
    <name type="synonym">Parasitic nematode</name>
    <dbReference type="NCBI Taxonomy" id="103827"/>
    <lineage>
        <taxon>Eukaryota</taxon>
        <taxon>Metazoa</taxon>
        <taxon>Ecdysozoa</taxon>
        <taxon>Nematoda</taxon>
        <taxon>Chromadorea</taxon>
        <taxon>Rhabditida</taxon>
        <taxon>Spirurina</taxon>
        <taxon>Spiruromorpha</taxon>
        <taxon>Thelazioidea</taxon>
        <taxon>Thelaziidae</taxon>
        <taxon>Thelazia</taxon>
    </lineage>
</organism>